<name>A0A0E9WPN9_ANGAN</name>
<dbReference type="EMBL" id="GBXM01017027">
    <property type="protein sequence ID" value="JAH91550.1"/>
    <property type="molecule type" value="Transcribed_RNA"/>
</dbReference>
<accession>A0A0E9WPN9</accession>
<dbReference type="AlphaFoldDB" id="A0A0E9WPN9"/>
<sequence length="30" mass="3707">MVHHTRKYVSFCTLKKIYIKFSMTMFSQHI</sequence>
<protein>
    <submittedName>
        <fullName evidence="1">Uncharacterized protein</fullName>
    </submittedName>
</protein>
<evidence type="ECO:0000313" key="1">
    <source>
        <dbReference type="EMBL" id="JAH91550.1"/>
    </source>
</evidence>
<reference evidence="1" key="1">
    <citation type="submission" date="2014-11" db="EMBL/GenBank/DDBJ databases">
        <authorList>
            <person name="Amaro Gonzalez C."/>
        </authorList>
    </citation>
    <scope>NUCLEOTIDE SEQUENCE</scope>
</reference>
<reference evidence="1" key="2">
    <citation type="journal article" date="2015" name="Fish Shellfish Immunol.">
        <title>Early steps in the European eel (Anguilla anguilla)-Vibrio vulnificus interaction in the gills: Role of the RtxA13 toxin.</title>
        <authorList>
            <person name="Callol A."/>
            <person name="Pajuelo D."/>
            <person name="Ebbesson L."/>
            <person name="Teles M."/>
            <person name="MacKenzie S."/>
            <person name="Amaro C."/>
        </authorList>
    </citation>
    <scope>NUCLEOTIDE SEQUENCE</scope>
</reference>
<organism evidence="1">
    <name type="scientific">Anguilla anguilla</name>
    <name type="common">European freshwater eel</name>
    <name type="synonym">Muraena anguilla</name>
    <dbReference type="NCBI Taxonomy" id="7936"/>
    <lineage>
        <taxon>Eukaryota</taxon>
        <taxon>Metazoa</taxon>
        <taxon>Chordata</taxon>
        <taxon>Craniata</taxon>
        <taxon>Vertebrata</taxon>
        <taxon>Euteleostomi</taxon>
        <taxon>Actinopterygii</taxon>
        <taxon>Neopterygii</taxon>
        <taxon>Teleostei</taxon>
        <taxon>Anguilliformes</taxon>
        <taxon>Anguillidae</taxon>
        <taxon>Anguilla</taxon>
    </lineage>
</organism>
<proteinExistence type="predicted"/>